<sequence length="146" mass="16517">MPPSPAPSAPLLLTPTHLTVLPPLSTLLLDTTLTPASSLALSQTLHALHLPLPTLIRLLREEVFPACHHNLYDPAGEWVAFDGTWLVRRVKLRRWVLSWRVGRLWLRGREERVRRRWSEVGEGLVRELVGVWELGEEGRDGIMEGG</sequence>
<gene>
    <name evidence="2" type="ORF">EX30DRAFT_343847</name>
</gene>
<protein>
    <recommendedName>
        <fullName evidence="1">DUF7079 domain-containing protein</fullName>
    </recommendedName>
</protein>
<reference evidence="2 3" key="1">
    <citation type="submission" date="2019-04" db="EMBL/GenBank/DDBJ databases">
        <title>Comparative genomics and transcriptomics to analyze fruiting body development in filamentous ascomycetes.</title>
        <authorList>
            <consortium name="DOE Joint Genome Institute"/>
            <person name="Lutkenhaus R."/>
            <person name="Traeger S."/>
            <person name="Breuer J."/>
            <person name="Kuo A."/>
            <person name="Lipzen A."/>
            <person name="Pangilinan J."/>
            <person name="Dilworth D."/>
            <person name="Sandor L."/>
            <person name="Poggeler S."/>
            <person name="Barry K."/>
            <person name="Grigoriev I.V."/>
            <person name="Nowrousian M."/>
        </authorList>
    </citation>
    <scope>NUCLEOTIDE SEQUENCE [LARGE SCALE GENOMIC DNA]</scope>
    <source>
        <strain evidence="2 3">CBS 389.68</strain>
    </source>
</reference>
<dbReference type="Pfam" id="PF23296">
    <property type="entry name" value="DUF7079"/>
    <property type="match status" value="1"/>
</dbReference>
<feature type="domain" description="DUF7079" evidence="1">
    <location>
        <begin position="18"/>
        <end position="121"/>
    </location>
</feature>
<dbReference type="InParanoid" id="A0A4S2MRK0"/>
<dbReference type="AlphaFoldDB" id="A0A4S2MRK0"/>
<accession>A0A4S2MRK0</accession>
<dbReference type="EMBL" id="ML220149">
    <property type="protein sequence ID" value="TGZ77778.1"/>
    <property type="molecule type" value="Genomic_DNA"/>
</dbReference>
<keyword evidence="3" id="KW-1185">Reference proteome</keyword>
<dbReference type="InterPro" id="IPR055507">
    <property type="entry name" value="DUF7079"/>
</dbReference>
<name>A0A4S2MRK0_9PEZI</name>
<organism evidence="2 3">
    <name type="scientific">Ascodesmis nigricans</name>
    <dbReference type="NCBI Taxonomy" id="341454"/>
    <lineage>
        <taxon>Eukaryota</taxon>
        <taxon>Fungi</taxon>
        <taxon>Dikarya</taxon>
        <taxon>Ascomycota</taxon>
        <taxon>Pezizomycotina</taxon>
        <taxon>Pezizomycetes</taxon>
        <taxon>Pezizales</taxon>
        <taxon>Ascodesmidaceae</taxon>
        <taxon>Ascodesmis</taxon>
    </lineage>
</organism>
<dbReference type="Proteomes" id="UP000298138">
    <property type="component" value="Unassembled WGS sequence"/>
</dbReference>
<evidence type="ECO:0000259" key="1">
    <source>
        <dbReference type="Pfam" id="PF23296"/>
    </source>
</evidence>
<evidence type="ECO:0000313" key="2">
    <source>
        <dbReference type="EMBL" id="TGZ77778.1"/>
    </source>
</evidence>
<proteinExistence type="predicted"/>
<evidence type="ECO:0000313" key="3">
    <source>
        <dbReference type="Proteomes" id="UP000298138"/>
    </source>
</evidence>